<feature type="region of interest" description="Disordered" evidence="1">
    <location>
        <begin position="81"/>
        <end position="100"/>
    </location>
</feature>
<evidence type="ECO:0000313" key="3">
    <source>
        <dbReference type="Proteomes" id="UP000001627"/>
    </source>
</evidence>
<proteinExistence type="predicted"/>
<dbReference type="HOGENOM" id="CLU_153745_0_0_5"/>
<dbReference type="EMBL" id="CP001431">
    <property type="protein sequence ID" value="ACT69460.1"/>
    <property type="molecule type" value="Genomic_DNA"/>
</dbReference>
<gene>
    <name evidence="2" type="ordered locus">NRI_0480</name>
</gene>
<sequence length="153" mass="17736">MYINMGNFNINKFITCFVIGVILSGCITFDPVYRTSYSFIPPKSQNGRECANKCLLMKQTCQNSCNKSNDTQTANILINIGKEEKKEKPNSSDKFHESSSWEMDEYRKRVQERARYERCQNSCNYDHRLCHTNCGGEVIVKTMCVQNCNEEKK</sequence>
<dbReference type="eggNOG" id="ENOG5033BDW">
    <property type="taxonomic scope" value="Bacteria"/>
</dbReference>
<reference evidence="2 3" key="1">
    <citation type="journal article" date="2009" name="Nucleic Acids Res.">
        <title>Analysis of complete genome sequence of Neorickettsia risticii: causative agent of Potomac horse fever.</title>
        <authorList>
            <person name="Lin M."/>
            <person name="Zhang C."/>
            <person name="Gibson K."/>
            <person name="Rikihisa Y."/>
        </authorList>
    </citation>
    <scope>NUCLEOTIDE SEQUENCE [LARGE SCALE GENOMIC DNA]</scope>
    <source>
        <strain evidence="2 3">Illinois</strain>
    </source>
</reference>
<dbReference type="KEGG" id="nri:NRI_0480"/>
<evidence type="ECO:0000313" key="2">
    <source>
        <dbReference type="EMBL" id="ACT69460.1"/>
    </source>
</evidence>
<dbReference type="AlphaFoldDB" id="C6V4Z5"/>
<accession>C6V4Z5</accession>
<dbReference type="STRING" id="434131.NRI_0480"/>
<protein>
    <submittedName>
        <fullName evidence="2">Uncharacterized protein</fullName>
    </submittedName>
</protein>
<evidence type="ECO:0000256" key="1">
    <source>
        <dbReference type="SAM" id="MobiDB-lite"/>
    </source>
</evidence>
<name>C6V4Z5_NEORI</name>
<keyword evidence="3" id="KW-1185">Reference proteome</keyword>
<organism evidence="2 3">
    <name type="scientific">Neorickettsia risticii (strain Illinois)</name>
    <dbReference type="NCBI Taxonomy" id="434131"/>
    <lineage>
        <taxon>Bacteria</taxon>
        <taxon>Pseudomonadati</taxon>
        <taxon>Pseudomonadota</taxon>
        <taxon>Alphaproteobacteria</taxon>
        <taxon>Rickettsiales</taxon>
        <taxon>Anaplasmataceae</taxon>
        <taxon>Neorickettsia</taxon>
    </lineage>
</organism>
<dbReference type="Proteomes" id="UP000001627">
    <property type="component" value="Chromosome"/>
</dbReference>